<evidence type="ECO:0000313" key="7">
    <source>
        <dbReference type="EMBL" id="CAL4176273.1"/>
    </source>
</evidence>
<dbReference type="InterPro" id="IPR002956">
    <property type="entry name" value="Bride_of_7less"/>
</dbReference>
<keyword evidence="4 5" id="KW-0472">Membrane</keyword>
<name>A0AAV2SD02_MEGNR</name>
<comment type="subcellular location">
    <subcellularLocation>
        <location evidence="1">Membrane</location>
        <topology evidence="1">Multi-pass membrane protein</topology>
    </subcellularLocation>
</comment>
<feature type="transmembrane region" description="Helical" evidence="5">
    <location>
        <begin position="49"/>
        <end position="73"/>
    </location>
</feature>
<accession>A0AAV2SD02</accession>
<evidence type="ECO:0000256" key="4">
    <source>
        <dbReference type="ARBA" id="ARBA00023136"/>
    </source>
</evidence>
<organism evidence="7 8">
    <name type="scientific">Meganyctiphanes norvegica</name>
    <name type="common">Northern krill</name>
    <name type="synonym">Thysanopoda norvegica</name>
    <dbReference type="NCBI Taxonomy" id="48144"/>
    <lineage>
        <taxon>Eukaryota</taxon>
        <taxon>Metazoa</taxon>
        <taxon>Ecdysozoa</taxon>
        <taxon>Arthropoda</taxon>
        <taxon>Crustacea</taxon>
        <taxon>Multicrustacea</taxon>
        <taxon>Malacostraca</taxon>
        <taxon>Eumalacostraca</taxon>
        <taxon>Eucarida</taxon>
        <taxon>Euphausiacea</taxon>
        <taxon>Euphausiidae</taxon>
        <taxon>Meganyctiphanes</taxon>
    </lineage>
</organism>
<dbReference type="AlphaFoldDB" id="A0AAV2SD02"/>
<sequence length="145" mass="15961">MGSYANGILEADLDPLAGYPKYPCIQCRCLNVGWSFGLLTELKFRTEPWVIVCSTMAFTGCMVAMAVAIFIWVRVCRARTSEGSQAFSLLLIASCVLLYGALLPYSFEASSIVCFMRRFSTGLAYSFIFSILLARSLMLATADSE</sequence>
<comment type="caution">
    <text evidence="7">The sequence shown here is derived from an EMBL/GenBank/DDBJ whole genome shotgun (WGS) entry which is preliminary data.</text>
</comment>
<feature type="domain" description="G-protein coupled receptors family 3 profile" evidence="6">
    <location>
        <begin position="46"/>
        <end position="140"/>
    </location>
</feature>
<dbReference type="InterPro" id="IPR017978">
    <property type="entry name" value="GPCR_3_C"/>
</dbReference>
<keyword evidence="8" id="KW-1185">Reference proteome</keyword>
<gene>
    <name evidence="7" type="ORF">MNOR_LOCUS34768</name>
</gene>
<evidence type="ECO:0000256" key="1">
    <source>
        <dbReference type="ARBA" id="ARBA00004141"/>
    </source>
</evidence>
<dbReference type="GO" id="GO:0005118">
    <property type="term" value="F:sevenless binding"/>
    <property type="evidence" value="ECO:0007669"/>
    <property type="project" value="InterPro"/>
</dbReference>
<feature type="non-terminal residue" evidence="7">
    <location>
        <position position="145"/>
    </location>
</feature>
<keyword evidence="2 5" id="KW-0812">Transmembrane</keyword>
<feature type="transmembrane region" description="Helical" evidence="5">
    <location>
        <begin position="85"/>
        <end position="103"/>
    </location>
</feature>
<dbReference type="EMBL" id="CAXKWB010054892">
    <property type="protein sequence ID" value="CAL4176273.1"/>
    <property type="molecule type" value="Genomic_DNA"/>
</dbReference>
<keyword evidence="3 5" id="KW-1133">Transmembrane helix</keyword>
<dbReference type="GO" id="GO:0016020">
    <property type="term" value="C:membrane"/>
    <property type="evidence" value="ECO:0007669"/>
    <property type="project" value="UniProtKB-SubCell"/>
</dbReference>
<reference evidence="7 8" key="1">
    <citation type="submission" date="2024-05" db="EMBL/GenBank/DDBJ databases">
        <authorList>
            <person name="Wallberg A."/>
        </authorList>
    </citation>
    <scope>NUCLEOTIDE SEQUENCE [LARGE SCALE GENOMIC DNA]</scope>
</reference>
<dbReference type="GO" id="GO:0007601">
    <property type="term" value="P:visual perception"/>
    <property type="evidence" value="ECO:0007669"/>
    <property type="project" value="InterPro"/>
</dbReference>
<dbReference type="Pfam" id="PF00003">
    <property type="entry name" value="7tm_3"/>
    <property type="match status" value="1"/>
</dbReference>
<evidence type="ECO:0000256" key="5">
    <source>
        <dbReference type="SAM" id="Phobius"/>
    </source>
</evidence>
<dbReference type="PRINTS" id="PR01223">
    <property type="entry name" value="BRIDEOF7LESS"/>
</dbReference>
<evidence type="ECO:0000313" key="8">
    <source>
        <dbReference type="Proteomes" id="UP001497623"/>
    </source>
</evidence>
<dbReference type="GO" id="GO:0004930">
    <property type="term" value="F:G protein-coupled receptor activity"/>
    <property type="evidence" value="ECO:0007669"/>
    <property type="project" value="InterPro"/>
</dbReference>
<protein>
    <recommendedName>
        <fullName evidence="6">G-protein coupled receptors family 3 profile domain-containing protein</fullName>
    </recommendedName>
</protein>
<proteinExistence type="predicted"/>
<feature type="transmembrane region" description="Helical" evidence="5">
    <location>
        <begin position="123"/>
        <end position="142"/>
    </location>
</feature>
<evidence type="ECO:0000256" key="3">
    <source>
        <dbReference type="ARBA" id="ARBA00022989"/>
    </source>
</evidence>
<evidence type="ECO:0000256" key="2">
    <source>
        <dbReference type="ARBA" id="ARBA00022692"/>
    </source>
</evidence>
<evidence type="ECO:0000259" key="6">
    <source>
        <dbReference type="Pfam" id="PF00003"/>
    </source>
</evidence>
<dbReference type="Proteomes" id="UP001497623">
    <property type="component" value="Unassembled WGS sequence"/>
</dbReference>